<dbReference type="Proteomes" id="UP001262410">
    <property type="component" value="Unassembled WGS sequence"/>
</dbReference>
<proteinExistence type="predicted"/>
<accession>A0ABU1JIZ9</accession>
<gene>
    <name evidence="1" type="ORF">E9232_001093</name>
</gene>
<evidence type="ECO:0000313" key="2">
    <source>
        <dbReference type="Proteomes" id="UP001262410"/>
    </source>
</evidence>
<dbReference type="RefSeq" id="WP_309792594.1">
    <property type="nucleotide sequence ID" value="NZ_JAVDPW010000002.1"/>
</dbReference>
<dbReference type="EMBL" id="JAVDPW010000002">
    <property type="protein sequence ID" value="MDR6288586.1"/>
    <property type="molecule type" value="Genomic_DNA"/>
</dbReference>
<protein>
    <submittedName>
        <fullName evidence="1">Uncharacterized protein</fullName>
    </submittedName>
</protein>
<name>A0ABU1JIZ9_9PROT</name>
<comment type="caution">
    <text evidence="1">The sequence shown here is derived from an EMBL/GenBank/DDBJ whole genome shotgun (WGS) entry which is preliminary data.</text>
</comment>
<organism evidence="1 2">
    <name type="scientific">Inquilinus ginsengisoli</name>
    <dbReference type="NCBI Taxonomy" id="363840"/>
    <lineage>
        <taxon>Bacteria</taxon>
        <taxon>Pseudomonadati</taxon>
        <taxon>Pseudomonadota</taxon>
        <taxon>Alphaproteobacteria</taxon>
        <taxon>Rhodospirillales</taxon>
        <taxon>Rhodospirillaceae</taxon>
        <taxon>Inquilinus</taxon>
    </lineage>
</organism>
<sequence length="78" mass="8295">MDRDFGRQMARARGAAKAASLVQRAIRRDGAAEAGHLPTAGATYVVGRRRSLKAAVAEASAFPHAVDPVARDLAARRR</sequence>
<keyword evidence="2" id="KW-1185">Reference proteome</keyword>
<evidence type="ECO:0000313" key="1">
    <source>
        <dbReference type="EMBL" id="MDR6288586.1"/>
    </source>
</evidence>
<reference evidence="1 2" key="1">
    <citation type="submission" date="2023-07" db="EMBL/GenBank/DDBJ databases">
        <title>Sorghum-associated microbial communities from plants grown in Nebraska, USA.</title>
        <authorList>
            <person name="Schachtman D."/>
        </authorList>
    </citation>
    <scope>NUCLEOTIDE SEQUENCE [LARGE SCALE GENOMIC DNA]</scope>
    <source>
        <strain evidence="1 2">584</strain>
    </source>
</reference>